<sequence length="176" mass="20171">MYWKVKGAEEIGYCNRHKKCWTSKSFLEDKRIQVVSISSGTLSINRTLPQKTTGHTMTITCSDITRQEHSIRGDIQTLDCDAIKKDPSKYDEMYWKVKGAEEIGYCNRHKKCWTSKSFLEDKRIQVVSISSGTLSINRTLPQKTTGHTMTITCEVLTTDNKIYVSEDTILYSLESK</sequence>
<comment type="caution">
    <text evidence="1">The sequence shown here is derived from an EMBL/GenBank/DDBJ whole genome shotgun (WGS) entry which is preliminary data.</text>
</comment>
<name>A0ABN8S4Z2_9CNID</name>
<reference evidence="1 2" key="1">
    <citation type="submission" date="2022-05" db="EMBL/GenBank/DDBJ databases">
        <authorList>
            <consortium name="Genoscope - CEA"/>
            <person name="William W."/>
        </authorList>
    </citation>
    <scope>NUCLEOTIDE SEQUENCE [LARGE SCALE GENOMIC DNA]</scope>
</reference>
<dbReference type="EMBL" id="CALNXI010002345">
    <property type="protein sequence ID" value="CAH3186549.1"/>
    <property type="molecule type" value="Genomic_DNA"/>
</dbReference>
<evidence type="ECO:0000313" key="1">
    <source>
        <dbReference type="EMBL" id="CAH3186549.1"/>
    </source>
</evidence>
<evidence type="ECO:0000313" key="2">
    <source>
        <dbReference type="Proteomes" id="UP001159427"/>
    </source>
</evidence>
<dbReference type="Proteomes" id="UP001159427">
    <property type="component" value="Unassembled WGS sequence"/>
</dbReference>
<protein>
    <recommendedName>
        <fullName evidence="3">Ig-like domain-containing protein</fullName>
    </recommendedName>
</protein>
<keyword evidence="2" id="KW-1185">Reference proteome</keyword>
<organism evidence="1 2">
    <name type="scientific">Porites evermanni</name>
    <dbReference type="NCBI Taxonomy" id="104178"/>
    <lineage>
        <taxon>Eukaryota</taxon>
        <taxon>Metazoa</taxon>
        <taxon>Cnidaria</taxon>
        <taxon>Anthozoa</taxon>
        <taxon>Hexacorallia</taxon>
        <taxon>Scleractinia</taxon>
        <taxon>Fungiina</taxon>
        <taxon>Poritidae</taxon>
        <taxon>Porites</taxon>
    </lineage>
</organism>
<evidence type="ECO:0008006" key="3">
    <source>
        <dbReference type="Google" id="ProtNLM"/>
    </source>
</evidence>
<gene>
    <name evidence="1" type="ORF">PEVE_00016956</name>
</gene>
<accession>A0ABN8S4Z2</accession>
<proteinExistence type="predicted"/>